<dbReference type="InterPro" id="IPR032816">
    <property type="entry name" value="VTT_dom"/>
</dbReference>
<gene>
    <name evidence="9" type="ORF">DXZ20_36900</name>
</gene>
<comment type="caution">
    <text evidence="6">Lacks conserved residue(s) required for the propagation of feature annotation.</text>
</comment>
<feature type="transmembrane region" description="Helical" evidence="6">
    <location>
        <begin position="104"/>
        <end position="125"/>
    </location>
</feature>
<reference evidence="9 10" key="1">
    <citation type="journal article" date="2020" name="Microb. Ecol.">
        <title>Ecogenomics of the Marine Benthic Filamentous Cyanobacterium Adonisia.</title>
        <authorList>
            <person name="Walter J.M."/>
            <person name="Coutinho F.H."/>
            <person name="Leomil L."/>
            <person name="Hargreaves P.I."/>
            <person name="Campeao M.E."/>
            <person name="Vieira V.V."/>
            <person name="Silva B.S."/>
            <person name="Fistarol G.O."/>
            <person name="Salomon P.S."/>
            <person name="Sawabe T."/>
            <person name="Mino S."/>
            <person name="Hosokawa M."/>
            <person name="Miyashita H."/>
            <person name="Maruyama F."/>
            <person name="van Verk M.C."/>
            <person name="Dutilh B.E."/>
            <person name="Thompson C.C."/>
            <person name="Thompson F.L."/>
        </authorList>
    </citation>
    <scope>NUCLEOTIDE SEQUENCE [LARGE SCALE GENOMIC DNA]</scope>
    <source>
        <strain evidence="9 10">CCMR0081</strain>
    </source>
</reference>
<feature type="transmembrane region" description="Helical" evidence="6">
    <location>
        <begin position="67"/>
        <end position="97"/>
    </location>
</feature>
<evidence type="ECO:0000256" key="3">
    <source>
        <dbReference type="ARBA" id="ARBA00022692"/>
    </source>
</evidence>
<keyword evidence="4 6" id="KW-1133">Transmembrane helix</keyword>
<accession>A0A6M0RYW6</accession>
<dbReference type="InterPro" id="IPR015414">
    <property type="entry name" value="TMEM64"/>
</dbReference>
<feature type="domain" description="VTT" evidence="8">
    <location>
        <begin position="84"/>
        <end position="200"/>
    </location>
</feature>
<dbReference type="EMBL" id="QXHD01000004">
    <property type="protein sequence ID" value="NEZ61120.1"/>
    <property type="molecule type" value="Genomic_DNA"/>
</dbReference>
<feature type="signal peptide" evidence="7">
    <location>
        <begin position="1"/>
        <end position="43"/>
    </location>
</feature>
<name>A0A6M0RYW6_9CYAN</name>
<evidence type="ECO:0000259" key="8">
    <source>
        <dbReference type="Pfam" id="PF09335"/>
    </source>
</evidence>
<dbReference type="AlphaFoldDB" id="A0A6M0RYW6"/>
<keyword evidence="5 6" id="KW-0472">Membrane</keyword>
<evidence type="ECO:0000256" key="5">
    <source>
        <dbReference type="ARBA" id="ARBA00023136"/>
    </source>
</evidence>
<sequence length="257" mass="27147">MTGSKNMLGPLPSNQSKLAKVLTKFMSFAFIGMVLLAAAPAMAQDASGGIQGTLQNALNWVEGLGPVAPIVFILMYIVITVSFLPASVVTLGAGAVFGIVKGTILVFIGAMLGATAAFLIGRYLARDWVSNKVSGNRIFKAIYDAIEKEGRKIIFLVRLSPAFPFNLLNYALGLTNVSLTDYVLGTVGILPGTILYVYLGGVVGSAATGQERSPAEWAFLLVGLVATFAVVFIVTKVARKSLQESLPETNQPIEAES</sequence>
<dbReference type="Pfam" id="PF09335">
    <property type="entry name" value="VTT_dom"/>
    <property type="match status" value="1"/>
</dbReference>
<evidence type="ECO:0000256" key="7">
    <source>
        <dbReference type="SAM" id="SignalP"/>
    </source>
</evidence>
<dbReference type="RefSeq" id="WP_163663093.1">
    <property type="nucleotide sequence ID" value="NZ_QXHD01000004.1"/>
</dbReference>
<comment type="caution">
    <text evidence="9">The sequence shown here is derived from an EMBL/GenBank/DDBJ whole genome shotgun (WGS) entry which is preliminary data.</text>
</comment>
<feature type="chain" id="PRO_5026672118" description="TVP38/TMEM64 family membrane protein" evidence="7">
    <location>
        <begin position="44"/>
        <end position="257"/>
    </location>
</feature>
<keyword evidence="7" id="KW-0732">Signal</keyword>
<dbReference type="PANTHER" id="PTHR12677">
    <property type="entry name" value="GOLGI APPARATUS MEMBRANE PROTEIN TVP38-RELATED"/>
    <property type="match status" value="1"/>
</dbReference>
<keyword evidence="10" id="KW-1185">Reference proteome</keyword>
<protein>
    <recommendedName>
        <fullName evidence="6">TVP38/TMEM64 family membrane protein</fullName>
    </recommendedName>
</protein>
<keyword evidence="2 6" id="KW-1003">Cell membrane</keyword>
<evidence type="ECO:0000313" key="10">
    <source>
        <dbReference type="Proteomes" id="UP000481033"/>
    </source>
</evidence>
<feature type="transmembrane region" description="Helical" evidence="6">
    <location>
        <begin position="179"/>
        <end position="199"/>
    </location>
</feature>
<evidence type="ECO:0000256" key="6">
    <source>
        <dbReference type="RuleBase" id="RU366058"/>
    </source>
</evidence>
<evidence type="ECO:0000256" key="4">
    <source>
        <dbReference type="ARBA" id="ARBA00022989"/>
    </source>
</evidence>
<dbReference type="GO" id="GO:0005886">
    <property type="term" value="C:plasma membrane"/>
    <property type="evidence" value="ECO:0007669"/>
    <property type="project" value="UniProtKB-SubCell"/>
</dbReference>
<feature type="transmembrane region" description="Helical" evidence="6">
    <location>
        <begin position="219"/>
        <end position="238"/>
    </location>
</feature>
<organism evidence="9 10">
    <name type="scientific">Adonisia turfae CCMR0081</name>
    <dbReference type="NCBI Taxonomy" id="2292702"/>
    <lineage>
        <taxon>Bacteria</taxon>
        <taxon>Bacillati</taxon>
        <taxon>Cyanobacteriota</taxon>
        <taxon>Adonisia</taxon>
        <taxon>Adonisia turfae</taxon>
    </lineage>
</organism>
<dbReference type="PANTHER" id="PTHR12677:SF59">
    <property type="entry name" value="GOLGI APPARATUS MEMBRANE PROTEIN TVP38-RELATED"/>
    <property type="match status" value="1"/>
</dbReference>
<evidence type="ECO:0000313" key="9">
    <source>
        <dbReference type="EMBL" id="NEZ61120.1"/>
    </source>
</evidence>
<evidence type="ECO:0000256" key="2">
    <source>
        <dbReference type="ARBA" id="ARBA00022475"/>
    </source>
</evidence>
<comment type="subcellular location">
    <subcellularLocation>
        <location evidence="1 6">Cell membrane</location>
        <topology evidence="1 6">Multi-pass membrane protein</topology>
    </subcellularLocation>
</comment>
<keyword evidence="3 6" id="KW-0812">Transmembrane</keyword>
<dbReference type="Proteomes" id="UP000481033">
    <property type="component" value="Unassembled WGS sequence"/>
</dbReference>
<evidence type="ECO:0000256" key="1">
    <source>
        <dbReference type="ARBA" id="ARBA00004651"/>
    </source>
</evidence>
<proteinExistence type="inferred from homology"/>
<comment type="similarity">
    <text evidence="6">Belongs to the TVP38/TMEM64 family.</text>
</comment>